<comment type="subcellular location">
    <subcellularLocation>
        <location evidence="6">Cell membrane</location>
        <topology evidence="6">Multi-pass membrane protein</topology>
    </subcellularLocation>
    <subcellularLocation>
        <location evidence="1">Membrane</location>
        <topology evidence="1">Multi-pass membrane protein</topology>
    </subcellularLocation>
</comment>
<dbReference type="eggNOG" id="COG0730">
    <property type="taxonomic scope" value="Bacteria"/>
</dbReference>
<sequence>MMEWFLPVAAGALTGILSGFGIGGGTLLLIYMTSFAGVPQNLAQGVNLLYFLPTAATALPAHIKNGYVDRTAAWPAILAGLLGTALSAWAATGLDVHLLRRCFGVYLLYVGVTELFRKKPNPLSPESGGG</sequence>
<keyword evidence="5 6" id="KW-0472">Membrane</keyword>
<keyword evidence="3 6" id="KW-0812">Transmembrane</keyword>
<keyword evidence="6" id="KW-1003">Cell membrane</keyword>
<dbReference type="RefSeq" id="WP_006574552.1">
    <property type="nucleotide sequence ID" value="NZ_AAXG02000042.1"/>
</dbReference>
<feature type="transmembrane region" description="Helical" evidence="6">
    <location>
        <begin position="42"/>
        <end position="61"/>
    </location>
</feature>
<evidence type="ECO:0000256" key="1">
    <source>
        <dbReference type="ARBA" id="ARBA00004141"/>
    </source>
</evidence>
<reference evidence="7 8" key="2">
    <citation type="submission" date="2007-06" db="EMBL/GenBank/DDBJ databases">
        <title>Draft genome sequence of Pseudoflavonifractor capillosus ATCC 29799.</title>
        <authorList>
            <person name="Sudarsanam P."/>
            <person name="Ley R."/>
            <person name="Guruge J."/>
            <person name="Turnbaugh P.J."/>
            <person name="Mahowald M."/>
            <person name="Liep D."/>
            <person name="Gordon J."/>
        </authorList>
    </citation>
    <scope>NUCLEOTIDE SEQUENCE [LARGE SCALE GENOMIC DNA]</scope>
    <source>
        <strain evidence="7 8">ATCC 29799</strain>
    </source>
</reference>
<protein>
    <recommendedName>
        <fullName evidence="6">Probable membrane transporter protein</fullName>
    </recommendedName>
</protein>
<dbReference type="GO" id="GO:0005886">
    <property type="term" value="C:plasma membrane"/>
    <property type="evidence" value="ECO:0007669"/>
    <property type="project" value="UniProtKB-SubCell"/>
</dbReference>
<dbReference type="Pfam" id="PF01925">
    <property type="entry name" value="TauE"/>
    <property type="match status" value="1"/>
</dbReference>
<evidence type="ECO:0000256" key="4">
    <source>
        <dbReference type="ARBA" id="ARBA00022989"/>
    </source>
</evidence>
<dbReference type="PANTHER" id="PTHR43701:SF2">
    <property type="entry name" value="MEMBRANE TRANSPORTER PROTEIN YJNA-RELATED"/>
    <property type="match status" value="1"/>
</dbReference>
<reference evidence="7 8" key="1">
    <citation type="submission" date="2007-04" db="EMBL/GenBank/DDBJ databases">
        <authorList>
            <person name="Fulton L."/>
            <person name="Clifton S."/>
            <person name="Fulton B."/>
            <person name="Xu J."/>
            <person name="Minx P."/>
            <person name="Pepin K.H."/>
            <person name="Johnson M."/>
            <person name="Thiruvilangam P."/>
            <person name="Bhonagiri V."/>
            <person name="Nash W.E."/>
            <person name="Mardis E.R."/>
            <person name="Wilson R.K."/>
        </authorList>
    </citation>
    <scope>NUCLEOTIDE SEQUENCE [LARGE SCALE GENOMIC DNA]</scope>
    <source>
        <strain evidence="7 8">ATCC 29799</strain>
    </source>
</reference>
<evidence type="ECO:0000313" key="7">
    <source>
        <dbReference type="EMBL" id="EDM98191.1"/>
    </source>
</evidence>
<evidence type="ECO:0000256" key="3">
    <source>
        <dbReference type="ARBA" id="ARBA00022692"/>
    </source>
</evidence>
<comment type="caution">
    <text evidence="7">The sequence shown here is derived from an EMBL/GenBank/DDBJ whole genome shotgun (WGS) entry which is preliminary data.</text>
</comment>
<dbReference type="Proteomes" id="UP000003639">
    <property type="component" value="Unassembled WGS sequence"/>
</dbReference>
<dbReference type="InterPro" id="IPR002781">
    <property type="entry name" value="TM_pro_TauE-like"/>
</dbReference>
<evidence type="ECO:0000256" key="5">
    <source>
        <dbReference type="ARBA" id="ARBA00023136"/>
    </source>
</evidence>
<dbReference type="STRING" id="411467.BACCAP_04070"/>
<comment type="similarity">
    <text evidence="2 6">Belongs to the 4-toluene sulfonate uptake permease (TSUP) (TC 2.A.102) family.</text>
</comment>
<evidence type="ECO:0000256" key="2">
    <source>
        <dbReference type="ARBA" id="ARBA00009142"/>
    </source>
</evidence>
<accession>A6P0Q9</accession>
<feature type="transmembrane region" description="Helical" evidence="6">
    <location>
        <begin position="12"/>
        <end position="36"/>
    </location>
</feature>
<evidence type="ECO:0000256" key="6">
    <source>
        <dbReference type="RuleBase" id="RU363041"/>
    </source>
</evidence>
<name>A6P0Q9_9FIRM</name>
<keyword evidence="4 6" id="KW-1133">Transmembrane helix</keyword>
<evidence type="ECO:0000313" key="8">
    <source>
        <dbReference type="Proteomes" id="UP000003639"/>
    </source>
</evidence>
<proteinExistence type="inferred from homology"/>
<dbReference type="InterPro" id="IPR051598">
    <property type="entry name" value="TSUP/Inactive_protease-like"/>
</dbReference>
<keyword evidence="8" id="KW-1185">Reference proteome</keyword>
<gene>
    <name evidence="7" type="ORF">BACCAP_04070</name>
</gene>
<feature type="transmembrane region" description="Helical" evidence="6">
    <location>
        <begin position="73"/>
        <end position="92"/>
    </location>
</feature>
<dbReference type="AlphaFoldDB" id="A6P0Q9"/>
<dbReference type="PANTHER" id="PTHR43701">
    <property type="entry name" value="MEMBRANE TRANSPORTER PROTEIN MJ0441-RELATED"/>
    <property type="match status" value="1"/>
</dbReference>
<organism evidence="7 8">
    <name type="scientific">Pseudoflavonifractor capillosus ATCC 29799</name>
    <dbReference type="NCBI Taxonomy" id="411467"/>
    <lineage>
        <taxon>Bacteria</taxon>
        <taxon>Bacillati</taxon>
        <taxon>Bacillota</taxon>
        <taxon>Clostridia</taxon>
        <taxon>Eubacteriales</taxon>
        <taxon>Oscillospiraceae</taxon>
        <taxon>Pseudoflavonifractor</taxon>
    </lineage>
</organism>
<dbReference type="EMBL" id="AAXG02000042">
    <property type="protein sequence ID" value="EDM98191.1"/>
    <property type="molecule type" value="Genomic_DNA"/>
</dbReference>